<proteinExistence type="predicted"/>
<dbReference type="Proteomes" id="UP000735302">
    <property type="component" value="Unassembled WGS sequence"/>
</dbReference>
<accession>A0AAV4BG52</accession>
<gene>
    <name evidence="1" type="ORF">PoB_004472700</name>
</gene>
<evidence type="ECO:0000313" key="1">
    <source>
        <dbReference type="EMBL" id="GFO18222.1"/>
    </source>
</evidence>
<comment type="caution">
    <text evidence="1">The sequence shown here is derived from an EMBL/GenBank/DDBJ whole genome shotgun (WGS) entry which is preliminary data.</text>
</comment>
<name>A0AAV4BG52_9GAST</name>
<reference evidence="1 2" key="1">
    <citation type="journal article" date="2021" name="Elife">
        <title>Chloroplast acquisition without the gene transfer in kleptoplastic sea slugs, Plakobranchus ocellatus.</title>
        <authorList>
            <person name="Maeda T."/>
            <person name="Takahashi S."/>
            <person name="Yoshida T."/>
            <person name="Shimamura S."/>
            <person name="Takaki Y."/>
            <person name="Nagai Y."/>
            <person name="Toyoda A."/>
            <person name="Suzuki Y."/>
            <person name="Arimoto A."/>
            <person name="Ishii H."/>
            <person name="Satoh N."/>
            <person name="Nishiyama T."/>
            <person name="Hasebe M."/>
            <person name="Maruyama T."/>
            <person name="Minagawa J."/>
            <person name="Obokata J."/>
            <person name="Shigenobu S."/>
        </authorList>
    </citation>
    <scope>NUCLEOTIDE SEQUENCE [LARGE SCALE GENOMIC DNA]</scope>
</reference>
<evidence type="ECO:0000313" key="2">
    <source>
        <dbReference type="Proteomes" id="UP000735302"/>
    </source>
</evidence>
<protein>
    <submittedName>
        <fullName evidence="1">Uncharacterized protein</fullName>
    </submittedName>
</protein>
<organism evidence="1 2">
    <name type="scientific">Plakobranchus ocellatus</name>
    <dbReference type="NCBI Taxonomy" id="259542"/>
    <lineage>
        <taxon>Eukaryota</taxon>
        <taxon>Metazoa</taxon>
        <taxon>Spiralia</taxon>
        <taxon>Lophotrochozoa</taxon>
        <taxon>Mollusca</taxon>
        <taxon>Gastropoda</taxon>
        <taxon>Heterobranchia</taxon>
        <taxon>Euthyneura</taxon>
        <taxon>Panpulmonata</taxon>
        <taxon>Sacoglossa</taxon>
        <taxon>Placobranchoidea</taxon>
        <taxon>Plakobranchidae</taxon>
        <taxon>Plakobranchus</taxon>
    </lineage>
</organism>
<keyword evidence="2" id="KW-1185">Reference proteome</keyword>
<sequence>MLCCTTAPLPIVLCPLPTAQFSNIKSSKEVQLLPPPPHLYYHPSLWSMLGERLAMSDRMPGLCRWTIKGVPGSDHQDVRGLGSSGNLRLRARSLDNVQQIFTVSLSFGPGQSEQSSAMQ</sequence>
<dbReference type="AlphaFoldDB" id="A0AAV4BG52"/>
<dbReference type="EMBL" id="BLXT01004946">
    <property type="protein sequence ID" value="GFO18222.1"/>
    <property type="molecule type" value="Genomic_DNA"/>
</dbReference>